<sequence length="444" mass="51055">MKIAPITINEKERLQALYRYNILDTDFEQAFDELIQLASYICSTPISLMSLVAENKQWFKAKVGLEARETPRELAFCAHAIHRPELFIVEDATKDERFHDNPLVTGHPDIRFYAGMPLTTPDGFSLGTLCVIDKRPRDLTEAQKTALKTLASQAIAQLELRMKLRVIESKQKSIARKNQEIFESIHYAQKIQAAILPSSKSLDKVFADHFVIYEPKDIVSGDFYWLSQVKKRIIVNGIPSFEVYSFVAAVDCTGHGVPGAFMSMIGSRLLNEIVNEKKVIDPKRIIAKMHEGIYKGLQQQESNNQDGMDICLCRVQYMDNSNNIELVYSNAKRPLFYTKQNNLYQIKRNRVSIGGYRPEQTTQEFKNHTVQLQHKDIIYLSSDGFVDTSNNKRKSFGTKRLFTLLQEIMHKPLNIQRKRLLEAKIKYQEEADQRDDIVMLGIQL</sequence>
<gene>
    <name evidence="2" type="ORF">M23134_05464</name>
</gene>
<dbReference type="Gene3D" id="3.30.450.40">
    <property type="match status" value="1"/>
</dbReference>
<evidence type="ECO:0000259" key="1">
    <source>
        <dbReference type="SMART" id="SM00065"/>
    </source>
</evidence>
<comment type="caution">
    <text evidence="2">The sequence shown here is derived from an EMBL/GenBank/DDBJ whole genome shotgun (WGS) entry which is preliminary data.</text>
</comment>
<dbReference type="PANTHER" id="PTHR43102:SF2">
    <property type="entry name" value="GAF DOMAIN-CONTAINING PROTEIN"/>
    <property type="match status" value="1"/>
</dbReference>
<accession>A1ZHX4</accession>
<reference evidence="2 3" key="1">
    <citation type="submission" date="2007-01" db="EMBL/GenBank/DDBJ databases">
        <authorList>
            <person name="Haygood M."/>
            <person name="Podell S."/>
            <person name="Anderson C."/>
            <person name="Hopkinson B."/>
            <person name="Roe K."/>
            <person name="Barbeau K."/>
            <person name="Gaasterland T."/>
            <person name="Ferriera S."/>
            <person name="Johnson J."/>
            <person name="Kravitz S."/>
            <person name="Beeson K."/>
            <person name="Sutton G."/>
            <person name="Rogers Y.-H."/>
            <person name="Friedman R."/>
            <person name="Frazier M."/>
            <person name="Venter J.C."/>
        </authorList>
    </citation>
    <scope>NUCLEOTIDE SEQUENCE [LARGE SCALE GENOMIC DNA]</scope>
    <source>
        <strain evidence="2 3">ATCC 23134</strain>
    </source>
</reference>
<dbReference type="InterPro" id="IPR029016">
    <property type="entry name" value="GAF-like_dom_sf"/>
</dbReference>
<dbReference type="SMART" id="SM00065">
    <property type="entry name" value="GAF"/>
    <property type="match status" value="1"/>
</dbReference>
<dbReference type="Pfam" id="PF07228">
    <property type="entry name" value="SpoIIE"/>
    <property type="match status" value="1"/>
</dbReference>
<dbReference type="InterPro" id="IPR003018">
    <property type="entry name" value="GAF"/>
</dbReference>
<keyword evidence="3" id="KW-1185">Reference proteome</keyword>
<proteinExistence type="predicted"/>
<organism evidence="2 3">
    <name type="scientific">Microscilla marina ATCC 23134</name>
    <dbReference type="NCBI Taxonomy" id="313606"/>
    <lineage>
        <taxon>Bacteria</taxon>
        <taxon>Pseudomonadati</taxon>
        <taxon>Bacteroidota</taxon>
        <taxon>Cytophagia</taxon>
        <taxon>Cytophagales</taxon>
        <taxon>Microscillaceae</taxon>
        <taxon>Microscilla</taxon>
    </lineage>
</organism>
<dbReference type="PANTHER" id="PTHR43102">
    <property type="entry name" value="SLR1143 PROTEIN"/>
    <property type="match status" value="1"/>
</dbReference>
<name>A1ZHX4_MICM2</name>
<dbReference type="SUPFAM" id="SSF55781">
    <property type="entry name" value="GAF domain-like"/>
    <property type="match status" value="1"/>
</dbReference>
<dbReference type="eggNOG" id="COG2203">
    <property type="taxonomic scope" value="Bacteria"/>
</dbReference>
<dbReference type="InterPro" id="IPR001932">
    <property type="entry name" value="PPM-type_phosphatase-like_dom"/>
</dbReference>
<evidence type="ECO:0000313" key="2">
    <source>
        <dbReference type="EMBL" id="EAY30131.1"/>
    </source>
</evidence>
<dbReference type="RefSeq" id="WP_002695739.1">
    <property type="nucleotide sequence ID" value="NZ_AAWS01000008.1"/>
</dbReference>
<dbReference type="GO" id="GO:0004674">
    <property type="term" value="F:protein serine/threonine kinase activity"/>
    <property type="evidence" value="ECO:0007669"/>
    <property type="project" value="UniProtKB-KW"/>
</dbReference>
<dbReference type="Pfam" id="PF01590">
    <property type="entry name" value="GAF"/>
    <property type="match status" value="1"/>
</dbReference>
<keyword evidence="2" id="KW-0418">Kinase</keyword>
<dbReference type="InterPro" id="IPR036457">
    <property type="entry name" value="PPM-type-like_dom_sf"/>
</dbReference>
<feature type="domain" description="GAF" evidence="1">
    <location>
        <begin position="26"/>
        <end position="168"/>
    </location>
</feature>
<dbReference type="Gene3D" id="3.60.40.10">
    <property type="entry name" value="PPM-type phosphatase domain"/>
    <property type="match status" value="1"/>
</dbReference>
<keyword evidence="2" id="KW-0808">Transferase</keyword>
<dbReference type="Proteomes" id="UP000004095">
    <property type="component" value="Unassembled WGS sequence"/>
</dbReference>
<keyword evidence="2" id="KW-0723">Serine/threonine-protein kinase</keyword>
<dbReference type="AlphaFoldDB" id="A1ZHX4"/>
<dbReference type="EMBL" id="AAWS01000008">
    <property type="protein sequence ID" value="EAY30131.1"/>
    <property type="molecule type" value="Genomic_DNA"/>
</dbReference>
<dbReference type="OrthoDB" id="9811889at2"/>
<protein>
    <submittedName>
        <fullName evidence="2">Serine/threonine protein kinases</fullName>
    </submittedName>
</protein>
<evidence type="ECO:0000313" key="3">
    <source>
        <dbReference type="Proteomes" id="UP000004095"/>
    </source>
</evidence>
<dbReference type="eggNOG" id="COG2208">
    <property type="taxonomic scope" value="Bacteria"/>
</dbReference>